<evidence type="ECO:0000313" key="1">
    <source>
        <dbReference type="EMBL" id="CAL6074227.1"/>
    </source>
</evidence>
<proteinExistence type="predicted"/>
<protein>
    <submittedName>
        <fullName evidence="1">Hypothetical_protein</fullName>
    </submittedName>
</protein>
<organism evidence="1 2">
    <name type="scientific">Hexamita inflata</name>
    <dbReference type="NCBI Taxonomy" id="28002"/>
    <lineage>
        <taxon>Eukaryota</taxon>
        <taxon>Metamonada</taxon>
        <taxon>Diplomonadida</taxon>
        <taxon>Hexamitidae</taxon>
        <taxon>Hexamitinae</taxon>
        <taxon>Hexamita</taxon>
    </lineage>
</organism>
<dbReference type="Proteomes" id="UP001642409">
    <property type="component" value="Unassembled WGS sequence"/>
</dbReference>
<gene>
    <name evidence="1" type="ORF">HINF_LOCUS56549</name>
</gene>
<evidence type="ECO:0000313" key="2">
    <source>
        <dbReference type="Proteomes" id="UP001642409"/>
    </source>
</evidence>
<comment type="caution">
    <text evidence="1">The sequence shown here is derived from an EMBL/GenBank/DDBJ whole genome shotgun (WGS) entry which is preliminary data.</text>
</comment>
<name>A0ABP1L0V5_9EUKA</name>
<keyword evidence="2" id="KW-1185">Reference proteome</keyword>
<accession>A0ABP1L0V5</accession>
<sequence>MVAQNSPCQHLMSASLSVALYISLNAISVNGYSILKCKQTIITPTFNDEKQLQLLSNLSKFQNHFQLAMDSMTSQQLSLSCANLTQVIQEYNQLNTDQAQDTALFIVLIQEAVSIVLKRKNNIAKPWIINLSSSPSIITKEIFACINGTTQKPGDLINKLCHYDETTKEYKFFDSSLSQALSELVSTMPIKNKEEQQVFSNITIYEISKLGNCISDLNNTIKLDQRSKSYKSINDCWIKYIKDNNLKQLSKQEQRGLLEFQQAFYIESTTITLQHLLKIEQSNLQQQLDDIQLKNQVQMRQLAIQIKHIQKNPRKGIVKTMENSRLNISYNSSYANSQQNN</sequence>
<reference evidence="1 2" key="1">
    <citation type="submission" date="2024-07" db="EMBL/GenBank/DDBJ databases">
        <authorList>
            <person name="Akdeniz Z."/>
        </authorList>
    </citation>
    <scope>NUCLEOTIDE SEQUENCE [LARGE SCALE GENOMIC DNA]</scope>
</reference>
<dbReference type="EMBL" id="CAXDID020000306">
    <property type="protein sequence ID" value="CAL6074227.1"/>
    <property type="molecule type" value="Genomic_DNA"/>
</dbReference>